<keyword evidence="6" id="KW-1185">Reference proteome</keyword>
<dbReference type="PANTHER" id="PTHR42756">
    <property type="entry name" value="TRANSCRIPTIONAL REGULATOR, MARR"/>
    <property type="match status" value="1"/>
</dbReference>
<gene>
    <name evidence="5" type="ORF">R2G56_12155</name>
</gene>
<evidence type="ECO:0000256" key="2">
    <source>
        <dbReference type="ARBA" id="ARBA00023125"/>
    </source>
</evidence>
<evidence type="ECO:0000256" key="1">
    <source>
        <dbReference type="ARBA" id="ARBA00023015"/>
    </source>
</evidence>
<proteinExistence type="predicted"/>
<comment type="caution">
    <text evidence="5">The sequence shown here is derived from an EMBL/GenBank/DDBJ whole genome shotgun (WGS) entry which is preliminary data.</text>
</comment>
<accession>A0ABU4ALB5</accession>
<evidence type="ECO:0000313" key="6">
    <source>
        <dbReference type="Proteomes" id="UP001185659"/>
    </source>
</evidence>
<evidence type="ECO:0000256" key="3">
    <source>
        <dbReference type="ARBA" id="ARBA00023163"/>
    </source>
</evidence>
<keyword evidence="1" id="KW-0805">Transcription regulation</keyword>
<dbReference type="SUPFAM" id="SSF46785">
    <property type="entry name" value="Winged helix' DNA-binding domain"/>
    <property type="match status" value="1"/>
</dbReference>
<evidence type="ECO:0000313" key="5">
    <source>
        <dbReference type="EMBL" id="MDV6227041.1"/>
    </source>
</evidence>
<dbReference type="PANTHER" id="PTHR42756:SF1">
    <property type="entry name" value="TRANSCRIPTIONAL REPRESSOR OF EMRAB OPERON"/>
    <property type="match status" value="1"/>
</dbReference>
<dbReference type="Proteomes" id="UP001185659">
    <property type="component" value="Unassembled WGS sequence"/>
</dbReference>
<dbReference type="SMART" id="SM00347">
    <property type="entry name" value="HTH_MARR"/>
    <property type="match status" value="1"/>
</dbReference>
<keyword evidence="3" id="KW-0804">Transcription</keyword>
<dbReference type="InterPro" id="IPR036390">
    <property type="entry name" value="WH_DNA-bd_sf"/>
</dbReference>
<dbReference type="RefSeq" id="WP_317561442.1">
    <property type="nucleotide sequence ID" value="NZ_JAWLIP010000005.1"/>
</dbReference>
<dbReference type="Pfam" id="PF01047">
    <property type="entry name" value="MarR"/>
    <property type="match status" value="1"/>
</dbReference>
<dbReference type="EMBL" id="JAWLIP010000005">
    <property type="protein sequence ID" value="MDV6227041.1"/>
    <property type="molecule type" value="Genomic_DNA"/>
</dbReference>
<protein>
    <submittedName>
        <fullName evidence="5">MarR family transcriptional regulator</fullName>
    </submittedName>
</protein>
<sequence>MTNWAARLFARAIDRNLRDIGVTSGMLPVFFALGEGAWLSQKALTKSAGIEQPTMAATLLRMERDGLIERRADPEDRRSRLIGLTPDAMEKAVRVRQAVGSVNGLALETLTDAERAHYLALLEKIVSSLQDSLSDEG</sequence>
<feature type="domain" description="HTH marR-type" evidence="4">
    <location>
        <begin position="1"/>
        <end position="127"/>
    </location>
</feature>
<reference evidence="5 6" key="1">
    <citation type="submission" date="2023-10" db="EMBL/GenBank/DDBJ databases">
        <authorList>
            <person name="Venkata Ramana C."/>
            <person name="Sasikala C."/>
            <person name="Dhurka M."/>
        </authorList>
    </citation>
    <scope>NUCLEOTIDE SEQUENCE [LARGE SCALE GENOMIC DNA]</scope>
    <source>
        <strain evidence="5 6">KCTC 32151</strain>
    </source>
</reference>
<dbReference type="InterPro" id="IPR000835">
    <property type="entry name" value="HTH_MarR-typ"/>
</dbReference>
<name>A0ABU4ALB5_9HYPH</name>
<keyword evidence="2" id="KW-0238">DNA-binding</keyword>
<dbReference type="PROSITE" id="PS50995">
    <property type="entry name" value="HTH_MARR_2"/>
    <property type="match status" value="1"/>
</dbReference>
<dbReference type="PRINTS" id="PR00598">
    <property type="entry name" value="HTHMARR"/>
</dbReference>
<dbReference type="Gene3D" id="1.10.10.10">
    <property type="entry name" value="Winged helix-like DNA-binding domain superfamily/Winged helix DNA-binding domain"/>
    <property type="match status" value="1"/>
</dbReference>
<dbReference type="InterPro" id="IPR036388">
    <property type="entry name" value="WH-like_DNA-bd_sf"/>
</dbReference>
<organism evidence="5 6">
    <name type="scientific">Nitratireductor aquimarinus</name>
    <dbReference type="NCBI Taxonomy" id="889300"/>
    <lineage>
        <taxon>Bacteria</taxon>
        <taxon>Pseudomonadati</taxon>
        <taxon>Pseudomonadota</taxon>
        <taxon>Alphaproteobacteria</taxon>
        <taxon>Hyphomicrobiales</taxon>
        <taxon>Phyllobacteriaceae</taxon>
        <taxon>Nitratireductor</taxon>
    </lineage>
</organism>
<evidence type="ECO:0000259" key="4">
    <source>
        <dbReference type="PROSITE" id="PS50995"/>
    </source>
</evidence>